<feature type="compositionally biased region" description="Polar residues" evidence="1">
    <location>
        <begin position="115"/>
        <end position="127"/>
    </location>
</feature>
<feature type="compositionally biased region" description="Low complexity" evidence="1">
    <location>
        <begin position="130"/>
        <end position="146"/>
    </location>
</feature>
<proteinExistence type="predicted"/>
<keyword evidence="3" id="KW-1185">Reference proteome</keyword>
<comment type="caution">
    <text evidence="2">The sequence shown here is derived from an EMBL/GenBank/DDBJ whole genome shotgun (WGS) entry which is preliminary data.</text>
</comment>
<dbReference type="Proteomes" id="UP001500279">
    <property type="component" value="Unassembled WGS sequence"/>
</dbReference>
<reference evidence="2 3" key="1">
    <citation type="journal article" date="2019" name="Int. J. Syst. Evol. Microbiol.">
        <title>The Global Catalogue of Microorganisms (GCM) 10K type strain sequencing project: providing services to taxonomists for standard genome sequencing and annotation.</title>
        <authorList>
            <consortium name="The Broad Institute Genomics Platform"/>
            <consortium name="The Broad Institute Genome Sequencing Center for Infectious Disease"/>
            <person name="Wu L."/>
            <person name="Ma J."/>
        </authorList>
    </citation>
    <scope>NUCLEOTIDE SEQUENCE [LARGE SCALE GENOMIC DNA]</scope>
    <source>
        <strain evidence="2 3">JCM 15503</strain>
    </source>
</reference>
<evidence type="ECO:0000313" key="3">
    <source>
        <dbReference type="Proteomes" id="UP001500279"/>
    </source>
</evidence>
<dbReference type="EMBL" id="BAAAEW010000004">
    <property type="protein sequence ID" value="GAA0742569.1"/>
    <property type="molecule type" value="Genomic_DNA"/>
</dbReference>
<evidence type="ECO:0000256" key="1">
    <source>
        <dbReference type="SAM" id="MobiDB-lite"/>
    </source>
</evidence>
<organism evidence="2 3">
    <name type="scientific">Ideonella azotifigens</name>
    <dbReference type="NCBI Taxonomy" id="513160"/>
    <lineage>
        <taxon>Bacteria</taxon>
        <taxon>Pseudomonadati</taxon>
        <taxon>Pseudomonadota</taxon>
        <taxon>Betaproteobacteria</taxon>
        <taxon>Burkholderiales</taxon>
        <taxon>Sphaerotilaceae</taxon>
        <taxon>Ideonella</taxon>
    </lineage>
</organism>
<protein>
    <submittedName>
        <fullName evidence="2">Uncharacterized protein</fullName>
    </submittedName>
</protein>
<feature type="region of interest" description="Disordered" evidence="1">
    <location>
        <begin position="115"/>
        <end position="146"/>
    </location>
</feature>
<dbReference type="RefSeq" id="WP_231010343.1">
    <property type="nucleotide sequence ID" value="NZ_BAAAEW010000004.1"/>
</dbReference>
<gene>
    <name evidence="2" type="ORF">GCM10009107_06230</name>
</gene>
<evidence type="ECO:0000313" key="2">
    <source>
        <dbReference type="EMBL" id="GAA0742569.1"/>
    </source>
</evidence>
<accession>A0ABN1JLY9</accession>
<sequence length="146" mass="15808">MSLNSLALVHAAWLLVGLVLGLVLGWRIGPGRHPKAASQLATALRNEAGLKRDVERMRELQTELRGRLADATARHSQQLEQLKTIHGAAMAQADEELKRAQTKLLHLIDAVEQGQPMSPSAFQSTQFEDPPATAAVPTTAVRPPQA</sequence>
<name>A0ABN1JLY9_9BURK</name>